<dbReference type="GO" id="GO:0016020">
    <property type="term" value="C:membrane"/>
    <property type="evidence" value="ECO:0007669"/>
    <property type="project" value="UniProtKB-SubCell"/>
</dbReference>
<keyword evidence="6" id="KW-0732">Signal</keyword>
<dbReference type="InterPro" id="IPR003598">
    <property type="entry name" value="Ig_sub2"/>
</dbReference>
<keyword evidence="10 18" id="KW-1133">Transmembrane helix</keyword>
<evidence type="ECO:0000256" key="14">
    <source>
        <dbReference type="ARBA" id="ARBA00023180"/>
    </source>
</evidence>
<evidence type="ECO:0000256" key="17">
    <source>
        <dbReference type="SAM" id="MobiDB-lite"/>
    </source>
</evidence>
<keyword evidence="8" id="KW-0221">Differentiation</keyword>
<keyword evidence="13" id="KW-0675">Receptor</keyword>
<dbReference type="InterPro" id="IPR036179">
    <property type="entry name" value="Ig-like_dom_sf"/>
</dbReference>
<feature type="domain" description="Fibronectin type-III" evidence="20">
    <location>
        <begin position="710"/>
        <end position="806"/>
    </location>
</feature>
<protein>
    <submittedName>
        <fullName evidence="21">Roundabout, axon guidance receptor, homolog 1 (Drosophila)</fullName>
    </submittedName>
</protein>
<keyword evidence="11 18" id="KW-0472">Membrane</keyword>
<dbReference type="SMART" id="SM00406">
    <property type="entry name" value="IGv"/>
    <property type="match status" value="3"/>
</dbReference>
<dbReference type="GO" id="GO:0016199">
    <property type="term" value="P:axon midline choice point recognition"/>
    <property type="evidence" value="ECO:0007669"/>
    <property type="project" value="InterPro"/>
</dbReference>
<keyword evidence="22" id="KW-1185">Reference proteome</keyword>
<dbReference type="InterPro" id="IPR007110">
    <property type="entry name" value="Ig-like_dom"/>
</dbReference>
<dbReference type="InterPro" id="IPR003599">
    <property type="entry name" value="Ig_sub"/>
</dbReference>
<accession>A0A3Q2CC49</accession>
<dbReference type="SUPFAM" id="SSF49265">
    <property type="entry name" value="Fibronectin type III"/>
    <property type="match status" value="2"/>
</dbReference>
<evidence type="ECO:0000256" key="13">
    <source>
        <dbReference type="ARBA" id="ARBA00023170"/>
    </source>
</evidence>
<keyword evidence="4" id="KW-0597">Phosphoprotein</keyword>
<dbReference type="FunFam" id="2.60.40.10:FF:000055">
    <property type="entry name" value="roundabout homolog 1 isoform X2"/>
    <property type="match status" value="1"/>
</dbReference>
<evidence type="ECO:0000256" key="18">
    <source>
        <dbReference type="SAM" id="Phobius"/>
    </source>
</evidence>
<evidence type="ECO:0000259" key="19">
    <source>
        <dbReference type="PROSITE" id="PS50835"/>
    </source>
</evidence>
<feature type="compositionally biased region" description="Acidic residues" evidence="17">
    <location>
        <begin position="1239"/>
        <end position="1254"/>
    </location>
</feature>
<reference evidence="21" key="2">
    <citation type="submission" date="2025-09" db="UniProtKB">
        <authorList>
            <consortium name="Ensembl"/>
        </authorList>
    </citation>
    <scope>IDENTIFICATION</scope>
</reference>
<evidence type="ECO:0000256" key="6">
    <source>
        <dbReference type="ARBA" id="ARBA00022729"/>
    </source>
</evidence>
<evidence type="ECO:0000256" key="7">
    <source>
        <dbReference type="ARBA" id="ARBA00022737"/>
    </source>
</evidence>
<dbReference type="InterPro" id="IPR032986">
    <property type="entry name" value="Robo1_Ig-like3"/>
</dbReference>
<keyword evidence="7" id="KW-0677">Repeat</keyword>
<keyword evidence="3" id="KW-0145">Chemotaxis</keyword>
<evidence type="ECO:0000256" key="4">
    <source>
        <dbReference type="ARBA" id="ARBA00022553"/>
    </source>
</evidence>
<dbReference type="InterPro" id="IPR013098">
    <property type="entry name" value="Ig_I-set"/>
</dbReference>
<evidence type="ECO:0000313" key="21">
    <source>
        <dbReference type="Ensembl" id="ENSCVAP00000002476.1"/>
    </source>
</evidence>
<dbReference type="CDD" id="cd05725">
    <property type="entry name" value="IgI_3_Robo"/>
    <property type="match status" value="1"/>
</dbReference>
<dbReference type="Pfam" id="PF07679">
    <property type="entry name" value="I-set"/>
    <property type="match status" value="4"/>
</dbReference>
<evidence type="ECO:0000256" key="12">
    <source>
        <dbReference type="ARBA" id="ARBA00023157"/>
    </source>
</evidence>
<dbReference type="OMA" id="QIRYAKX"/>
<dbReference type="GO" id="GO:0006935">
    <property type="term" value="P:chemotaxis"/>
    <property type="evidence" value="ECO:0007669"/>
    <property type="project" value="UniProtKB-KW"/>
</dbReference>
<dbReference type="CDD" id="cd00063">
    <property type="entry name" value="FN3"/>
    <property type="match status" value="3"/>
</dbReference>
<dbReference type="GO" id="GO:0008046">
    <property type="term" value="F:axon guidance receptor activity"/>
    <property type="evidence" value="ECO:0007669"/>
    <property type="project" value="InterPro"/>
</dbReference>
<feature type="compositionally biased region" description="Low complexity" evidence="17">
    <location>
        <begin position="1297"/>
        <end position="1307"/>
    </location>
</feature>
<keyword evidence="14" id="KW-0325">Glycoprotein</keyword>
<dbReference type="Pfam" id="PF13927">
    <property type="entry name" value="Ig_3"/>
    <property type="match status" value="1"/>
</dbReference>
<feature type="domain" description="Fibronectin type-III" evidence="20">
    <location>
        <begin position="608"/>
        <end position="705"/>
    </location>
</feature>
<feature type="domain" description="Ig-like" evidence="19">
    <location>
        <begin position="102"/>
        <end position="189"/>
    </location>
</feature>
<feature type="domain" description="Ig-like" evidence="19">
    <location>
        <begin position="1"/>
        <end position="96"/>
    </location>
</feature>
<dbReference type="FunFam" id="2.60.40.10:FF:000065">
    <property type="entry name" value="roundabout homolog 1 isoform X3"/>
    <property type="match status" value="1"/>
</dbReference>
<dbReference type="FunFam" id="2.60.40.10:FF:000026">
    <property type="entry name" value="roundabout homolog 2 isoform X1"/>
    <property type="match status" value="1"/>
</dbReference>
<feature type="domain" description="Ig-like" evidence="19">
    <location>
        <begin position="194"/>
        <end position="278"/>
    </location>
</feature>
<dbReference type="FunFam" id="2.60.40.10:FF:000053">
    <property type="entry name" value="Roundabout guidance receptor 1"/>
    <property type="match status" value="1"/>
</dbReference>
<evidence type="ECO:0000256" key="8">
    <source>
        <dbReference type="ARBA" id="ARBA00022782"/>
    </source>
</evidence>
<feature type="domain" description="Fibronectin type-III" evidence="20">
    <location>
        <begin position="495"/>
        <end position="589"/>
    </location>
</feature>
<organism evidence="21 22">
    <name type="scientific">Cyprinodon variegatus</name>
    <name type="common">Sheepshead minnow</name>
    <dbReference type="NCBI Taxonomy" id="28743"/>
    <lineage>
        <taxon>Eukaryota</taxon>
        <taxon>Metazoa</taxon>
        <taxon>Chordata</taxon>
        <taxon>Craniata</taxon>
        <taxon>Vertebrata</taxon>
        <taxon>Euteleostomi</taxon>
        <taxon>Actinopterygii</taxon>
        <taxon>Neopterygii</taxon>
        <taxon>Teleostei</taxon>
        <taxon>Neoteleostei</taxon>
        <taxon>Acanthomorphata</taxon>
        <taxon>Ovalentaria</taxon>
        <taxon>Atherinomorphae</taxon>
        <taxon>Cyprinodontiformes</taxon>
        <taxon>Cyprinodontidae</taxon>
        <taxon>Cyprinodon</taxon>
    </lineage>
</organism>
<evidence type="ECO:0000256" key="5">
    <source>
        <dbReference type="ARBA" id="ARBA00022692"/>
    </source>
</evidence>
<dbReference type="GO" id="GO:0007417">
    <property type="term" value="P:central nervous system development"/>
    <property type="evidence" value="ECO:0007669"/>
    <property type="project" value="UniProtKB-ARBA"/>
</dbReference>
<dbReference type="SMART" id="SM00408">
    <property type="entry name" value="IGc2"/>
    <property type="match status" value="5"/>
</dbReference>
<dbReference type="Proteomes" id="UP000265020">
    <property type="component" value="Unassembled WGS sequence"/>
</dbReference>
<dbReference type="SMART" id="SM00409">
    <property type="entry name" value="IG"/>
    <property type="match status" value="5"/>
</dbReference>
<proteinExistence type="inferred from homology"/>
<dbReference type="FunFam" id="2.60.40.10:FF:000058">
    <property type="entry name" value="roundabout homolog 2 isoform X3"/>
    <property type="match status" value="1"/>
</dbReference>
<dbReference type="Ensembl" id="ENSCVAT00000011647.1">
    <property type="protein sequence ID" value="ENSCVAP00000002476.1"/>
    <property type="gene ID" value="ENSCVAG00000003666.1"/>
</dbReference>
<feature type="compositionally biased region" description="Basic and acidic residues" evidence="17">
    <location>
        <begin position="1404"/>
        <end position="1423"/>
    </location>
</feature>
<feature type="region of interest" description="Disordered" evidence="17">
    <location>
        <begin position="479"/>
        <end position="501"/>
    </location>
</feature>
<dbReference type="InterPro" id="IPR013106">
    <property type="entry name" value="Ig_V-set"/>
</dbReference>
<evidence type="ECO:0000256" key="10">
    <source>
        <dbReference type="ARBA" id="ARBA00022989"/>
    </source>
</evidence>
<dbReference type="InterPro" id="IPR013783">
    <property type="entry name" value="Ig-like_fold"/>
</dbReference>
<evidence type="ECO:0000256" key="9">
    <source>
        <dbReference type="ARBA" id="ARBA00022902"/>
    </source>
</evidence>
<keyword evidence="5 18" id="KW-0812">Transmembrane</keyword>
<evidence type="ECO:0000256" key="1">
    <source>
        <dbReference type="ARBA" id="ARBA00004479"/>
    </source>
</evidence>
<keyword evidence="9" id="KW-0524">Neurogenesis</keyword>
<evidence type="ECO:0000313" key="22">
    <source>
        <dbReference type="Proteomes" id="UP000265020"/>
    </source>
</evidence>
<name>A0A3Q2CC49_CYPVA</name>
<evidence type="ECO:0000259" key="20">
    <source>
        <dbReference type="PROSITE" id="PS50853"/>
    </source>
</evidence>
<dbReference type="GO" id="GO:0051239">
    <property type="term" value="P:regulation of multicellular organismal process"/>
    <property type="evidence" value="ECO:0007669"/>
    <property type="project" value="UniProtKB-ARBA"/>
</dbReference>
<dbReference type="InterPro" id="IPR036116">
    <property type="entry name" value="FN3_sf"/>
</dbReference>
<feature type="domain" description="Ig-like" evidence="19">
    <location>
        <begin position="387"/>
        <end position="467"/>
    </location>
</feature>
<dbReference type="CDD" id="cd07693">
    <property type="entry name" value="IgC_1_Robo"/>
    <property type="match status" value="1"/>
</dbReference>
<feature type="transmembrane region" description="Helical" evidence="18">
    <location>
        <begin position="831"/>
        <end position="852"/>
    </location>
</feature>
<dbReference type="SUPFAM" id="SSF48726">
    <property type="entry name" value="Immunoglobulin"/>
    <property type="match status" value="5"/>
</dbReference>
<evidence type="ECO:0000256" key="2">
    <source>
        <dbReference type="ARBA" id="ARBA00022473"/>
    </source>
</evidence>
<dbReference type="GO" id="GO:0035385">
    <property type="term" value="P:Roundabout signaling pathway"/>
    <property type="evidence" value="ECO:0007669"/>
    <property type="project" value="InterPro"/>
</dbReference>
<dbReference type="FunFam" id="2.60.40.10:FF:000008">
    <property type="entry name" value="roundabout homolog 2 isoform X2"/>
    <property type="match status" value="2"/>
</dbReference>
<feature type="compositionally biased region" description="Low complexity" evidence="17">
    <location>
        <begin position="1069"/>
        <end position="1085"/>
    </location>
</feature>
<comment type="subcellular location">
    <subcellularLocation>
        <location evidence="1">Membrane</location>
        <topology evidence="1">Single-pass type I membrane protein</topology>
    </subcellularLocation>
</comment>
<dbReference type="FunFam" id="2.60.40.10:FF:000043">
    <property type="entry name" value="roundabout homolog 2 isoform X2"/>
    <property type="match status" value="1"/>
</dbReference>
<dbReference type="PANTHER" id="PTHR12231:SF243">
    <property type="entry name" value="ROUNDABOUT HOMOLOG 1"/>
    <property type="match status" value="1"/>
</dbReference>
<evidence type="ECO:0000256" key="16">
    <source>
        <dbReference type="ARBA" id="ARBA00061206"/>
    </source>
</evidence>
<reference evidence="21" key="1">
    <citation type="submission" date="2025-08" db="UniProtKB">
        <authorList>
            <consortium name="Ensembl"/>
        </authorList>
    </citation>
    <scope>IDENTIFICATION</scope>
</reference>
<dbReference type="GeneTree" id="ENSGT00940000154477"/>
<feature type="domain" description="Ig-like" evidence="19">
    <location>
        <begin position="283"/>
        <end position="378"/>
    </location>
</feature>
<dbReference type="InterPro" id="IPR051170">
    <property type="entry name" value="Neural/epithelial_adhesion"/>
</dbReference>
<feature type="compositionally biased region" description="Polar residues" evidence="17">
    <location>
        <begin position="1433"/>
        <end position="1458"/>
    </location>
</feature>
<evidence type="ECO:0000256" key="3">
    <source>
        <dbReference type="ARBA" id="ARBA00022500"/>
    </source>
</evidence>
<keyword evidence="2" id="KW-0217">Developmental protein</keyword>
<keyword evidence="15" id="KW-0393">Immunoglobulin domain</keyword>
<dbReference type="InterPro" id="IPR003961">
    <property type="entry name" value="FN3_dom"/>
</dbReference>
<sequence>RIVEHPSDLIVSKGEPATLNCKAEGRPAPTVEWYKDGERVETDKDNPRSQRMLLPSGSLFFLRIVHGRRSKPDEGSYVCVARNYLGEAVSHNASLEVAILRDDFRQNPADVIVAAGEPAVLECQPPRGHPEPTISWKKDGVNIDDRDERITIRGGKLMITNARKSDAGKYVCVGTNMVGERESETAELTVLERPSFVRRPSSTVVLVDQSVEFRCEARGDPVPTVRWRKDDGDLPKGRYEIREDHTLKIRRVISVDVGSYTCVAENMVGKAEASATLTVHVPPAFVVRPRNQVVGVGRTVTFQCEATGNPQPAIFWQREGSQNLLFSYQPPQPSSRFSVSQSGDLTITDAERSDVGYYSCQALNIAGSVITKALLEVTDVVSDRPPPVIRQGPTNQTVAVDGTVVLNCVTSGNPTPTVLWKKDSVLVSTHDSRIKQLDTGALQIRYAKLGDTGSYTCIASTPSGEASWKAYLEVQEFGSPVQPNRPTDPNLIPSAPSKPEVTDVSRTSITLSWKPNLNSGATPTSYIIEAFSHTSGSSWQTLAEHVKTESFVLKGLKPNAVYLFLVRAANAYGLSDPSAISDAVKTQDIPPTSQGIDHRQIQRELADVVIHLHNPTILSSSSVRVQWTVEQQSQYVQGYKVLYRLSPESQQRREWSVFEVRTPGEDSAVVTQLRKGVTYEFKVRPFFNEFQGTDSDVKIGKTLEEAPSAPPRKVTVTESEGNGTAVVVSWQPPPEEEQNGVLQEYKIWCLGNESKYHINKTVDGSTLSVMIPSLIPGIRYSVEVAASTSAGPGVKSETTFFQFDSSGRMAETMNQENPLSQQISDVVKQPAFIAGIGAACWIILMVFSIWLYRHRKKRNGLSSSYAGIRKVAYQRGGEGVSTAGRPGLLNMGDSATQPWLADTWPNSCSNHNDCSINCCTAGNGNSDSNLATYSRPADCIANYNSQMDNKQTNLMVPESGVYGDVDLSNKINEMKTFNSPNLKDGRFVGPGGQPTPYATTQLIQSAIMGELNEKHCWKPPSVQQKQEMGSQLQYNILEQNKLNKDRYRGGDSPLPATIPYNQTHDTHTGGSYSSDRGSSSTSGSQGHKKGMRTPKLAKQSPMNWADLLPPPPANPAPVRSTEEYSLSMEESYDHDMQCPMPPSHMYLQPDELEEEEEMERGPTPPVRGAASSPAAVSYSHQSTATLTPSPQEEMQPMLQDASDSHERRRHGVSPPPPPRPLSPSHTYGYISSPLALDTDGLEEEEDILEEEEEEDARRLLIRGLEQTPASSMGDLESSVTGSMINGWGSASEEDNVSSGRSSAISSSDGSFFTDADFAQAVAAAAEYSGLRVAKYPSPQGQEVGGASGKLSCFDRDLPPPPIPPPAVLKSPTHPSKTALEGRGVISPKAGEGRDKRGGGYRPQEGSDPRTSSSERKDAQDRQKTAHGGKGNKPESSTANKPRQNTGANITLSVASCLI</sequence>
<dbReference type="CDD" id="cd05726">
    <property type="entry name" value="IgI_4_Robo"/>
    <property type="match status" value="1"/>
</dbReference>
<dbReference type="SMART" id="SM00060">
    <property type="entry name" value="FN3"/>
    <property type="match status" value="3"/>
</dbReference>
<evidence type="ECO:0000256" key="11">
    <source>
        <dbReference type="ARBA" id="ARBA00023136"/>
    </source>
</evidence>
<keyword evidence="12" id="KW-1015">Disulfide bond</keyword>
<dbReference type="PROSITE" id="PS50835">
    <property type="entry name" value="IG_LIKE"/>
    <property type="match status" value="5"/>
</dbReference>
<dbReference type="PROSITE" id="PS50853">
    <property type="entry name" value="FN3"/>
    <property type="match status" value="3"/>
</dbReference>
<feature type="region of interest" description="Disordered" evidence="17">
    <location>
        <begin position="1044"/>
        <end position="1307"/>
    </location>
</feature>
<dbReference type="Pfam" id="PF00041">
    <property type="entry name" value="fn3"/>
    <property type="match status" value="3"/>
</dbReference>
<dbReference type="GO" id="GO:0022603">
    <property type="term" value="P:regulation of anatomical structure morphogenesis"/>
    <property type="evidence" value="ECO:0007669"/>
    <property type="project" value="UniProtKB-ARBA"/>
</dbReference>
<evidence type="ECO:0000256" key="15">
    <source>
        <dbReference type="ARBA" id="ARBA00023319"/>
    </source>
</evidence>
<dbReference type="Gene3D" id="2.60.40.10">
    <property type="entry name" value="Immunoglobulins"/>
    <property type="match status" value="8"/>
</dbReference>
<dbReference type="PANTHER" id="PTHR12231">
    <property type="entry name" value="CTX-RELATED TYPE I TRANSMEMBRANE PROTEIN"/>
    <property type="match status" value="1"/>
</dbReference>
<feature type="compositionally biased region" description="Polar residues" evidence="17">
    <location>
        <begin position="1178"/>
        <end position="1192"/>
    </location>
</feature>
<comment type="similarity">
    <text evidence="16">Belongs to the immunoglobulin superfamily. ROBO family.</text>
</comment>
<feature type="region of interest" description="Disordered" evidence="17">
    <location>
        <begin position="1335"/>
        <end position="1458"/>
    </location>
</feature>